<dbReference type="InterPro" id="IPR016986">
    <property type="entry name" value="UCP031982_abhydr"/>
</dbReference>
<keyword evidence="2" id="KW-0442">Lipid degradation</keyword>
<feature type="signal peptide" evidence="4">
    <location>
        <begin position="1"/>
        <end position="21"/>
    </location>
</feature>
<dbReference type="PIRSF" id="PIRSF031982">
    <property type="entry name" value="UCP031982_abhydr"/>
    <property type="match status" value="1"/>
</dbReference>
<keyword evidence="1" id="KW-0378">Hydrolase</keyword>
<feature type="chain" id="PRO_5045957745" description="Dienelactone hydrolase" evidence="4">
    <location>
        <begin position="22"/>
        <end position="306"/>
    </location>
</feature>
<comment type="caution">
    <text evidence="5">The sequence shown here is derived from an EMBL/GenBank/DDBJ whole genome shotgun (WGS) entry which is preliminary data.</text>
</comment>
<proteinExistence type="predicted"/>
<keyword evidence="4" id="KW-0732">Signal</keyword>
<dbReference type="Proteomes" id="UP001210720">
    <property type="component" value="Unassembled WGS sequence"/>
</dbReference>
<evidence type="ECO:0000313" key="5">
    <source>
        <dbReference type="EMBL" id="MDA7425065.1"/>
    </source>
</evidence>
<keyword evidence="3" id="KW-0443">Lipid metabolism</keyword>
<evidence type="ECO:0000256" key="1">
    <source>
        <dbReference type="ARBA" id="ARBA00022801"/>
    </source>
</evidence>
<dbReference type="PANTHER" id="PTHR10272:SF0">
    <property type="entry name" value="PLATELET-ACTIVATING FACTOR ACETYLHYDROLASE"/>
    <property type="match status" value="1"/>
</dbReference>
<evidence type="ECO:0000256" key="2">
    <source>
        <dbReference type="ARBA" id="ARBA00022963"/>
    </source>
</evidence>
<gene>
    <name evidence="5" type="ORF">PFY00_10030</name>
</gene>
<dbReference type="Gene3D" id="3.40.50.1820">
    <property type="entry name" value="alpha/beta hydrolase"/>
    <property type="match status" value="1"/>
</dbReference>
<evidence type="ECO:0000256" key="4">
    <source>
        <dbReference type="SAM" id="SignalP"/>
    </source>
</evidence>
<dbReference type="EMBL" id="JAQIOY010000003">
    <property type="protein sequence ID" value="MDA7425065.1"/>
    <property type="molecule type" value="Genomic_DNA"/>
</dbReference>
<organism evidence="5 6">
    <name type="scientific">Thalassococcus lentus</name>
    <dbReference type="NCBI Taxonomy" id="1210524"/>
    <lineage>
        <taxon>Bacteria</taxon>
        <taxon>Pseudomonadati</taxon>
        <taxon>Pseudomonadota</taxon>
        <taxon>Alphaproteobacteria</taxon>
        <taxon>Rhodobacterales</taxon>
        <taxon>Roseobacteraceae</taxon>
        <taxon>Thalassococcus</taxon>
    </lineage>
</organism>
<evidence type="ECO:0000313" key="6">
    <source>
        <dbReference type="Proteomes" id="UP001210720"/>
    </source>
</evidence>
<reference evidence="5 6" key="1">
    <citation type="submission" date="2023-01" db="EMBL/GenBank/DDBJ databases">
        <title>Thalassococcus onchidii sp. nov., isolated from a marine invertebrate from the South China Sea.</title>
        <authorList>
            <person name="Xu S."/>
            <person name="Liu Z."/>
            <person name="Xu Y."/>
        </authorList>
    </citation>
    <scope>NUCLEOTIDE SEQUENCE [LARGE SCALE GENOMIC DNA]</scope>
    <source>
        <strain evidence="5 6">KCTC 32084</strain>
    </source>
</reference>
<evidence type="ECO:0000256" key="3">
    <source>
        <dbReference type="ARBA" id="ARBA00023098"/>
    </source>
</evidence>
<dbReference type="Pfam" id="PF03403">
    <property type="entry name" value="PAF-AH_p_II"/>
    <property type="match status" value="1"/>
</dbReference>
<dbReference type="PANTHER" id="PTHR10272">
    <property type="entry name" value="PLATELET-ACTIVATING FACTOR ACETYLHYDROLASE"/>
    <property type="match status" value="1"/>
</dbReference>
<accession>A0ABT4XT07</accession>
<keyword evidence="6" id="KW-1185">Reference proteome</keyword>
<evidence type="ECO:0008006" key="7">
    <source>
        <dbReference type="Google" id="ProtNLM"/>
    </source>
</evidence>
<dbReference type="SUPFAM" id="SSF53474">
    <property type="entry name" value="alpha/beta-Hydrolases"/>
    <property type="match status" value="1"/>
</dbReference>
<protein>
    <recommendedName>
        <fullName evidence="7">Dienelactone hydrolase</fullName>
    </recommendedName>
</protein>
<sequence length="306" mass="32156">MKSLVTIQSAALVALSSAAFAEPFAGVMDIEIDAPHHGRSMSGAVWYPAQQIGQPEVYDENAVFYGTEVLRDAPLSPGTYPVVVLSHGLGGNIRSTMWLSAALAAKGALVINVNHPNSSTWDMNFQAGLEHGTRARDLSVALDWLQTSEFAGAMSDEITAAGFSYGGWTALSLGGLRGNHEGYVQSCRQADGRSTHCADIENAGVDLASLDVEAWNAAYRDARVTGVIAVDPGLHWGLTSNEAAALAVPAMMIGLGEGQDRLFATDFSVATGSGFGALVPDAEQVLIAPARHFSMLPLASPRVKQS</sequence>
<name>A0ABT4XT07_9RHOB</name>
<dbReference type="InterPro" id="IPR029058">
    <property type="entry name" value="AB_hydrolase_fold"/>
</dbReference>
<dbReference type="RefSeq" id="WP_271432418.1">
    <property type="nucleotide sequence ID" value="NZ_JAQIOY010000003.1"/>
</dbReference>